<evidence type="ECO:0000313" key="2">
    <source>
        <dbReference type="EMBL" id="WDF67411.1"/>
    </source>
</evidence>
<feature type="transmembrane region" description="Helical" evidence="1">
    <location>
        <begin position="216"/>
        <end position="234"/>
    </location>
</feature>
<protein>
    <submittedName>
        <fullName evidence="2">DUF4178 domain-containing protein</fullName>
    </submittedName>
</protein>
<dbReference type="Proteomes" id="UP001221558">
    <property type="component" value="Chromosome"/>
</dbReference>
<dbReference type="RefSeq" id="WP_274266140.1">
    <property type="nucleotide sequence ID" value="NZ_CP117880.1"/>
</dbReference>
<accession>A0ABY7WCN3</accession>
<gene>
    <name evidence="2" type="ORF">PQ465_13985</name>
</gene>
<name>A0ABY7WCN3_9SPHI</name>
<evidence type="ECO:0000256" key="1">
    <source>
        <dbReference type="SAM" id="Phobius"/>
    </source>
</evidence>
<sequence length="468" mass="54293">MNIQCPQCNHAHSFAVNVRDYQGFVCSNCHSYFKGEGPTDWVFVKRFPKPDHVLWATLGEIMVINQLNHTVITKIQRVDQSGVYSNEYVGVTQKNQTLYLSDGDDYACVLREVERPTMKFRSDKDVRYKSRSFKLTYTDHQRVCYAEGFVFEDLEAESTTSTYIQSDDEDKLISREQIGDREEVYYGEYWDRQPYHELFQTNYQYVERKLAVAKQLYLVGLVIVLVLGAAFYIAHKPYMRAYEFSFDQKFASQASHNQFVGESFVLASERPQNLRFKGISESDQNGILLSIKLVNEETNEVYQTKEIQHFFNDVNYASGVEADFCKIAPGSYHLVFETSAPMQPSTNLALAEDYKLTFGGISYWPLIVIYVLLVLMVLVYRWLFFSPAHATALMRENALHYVDVLKFQKLWLAIGALFALQMGMHYLLQHPKNCSTSTKISTLEDHTYTGSRVHYYRRTYDDYGSSHK</sequence>
<proteinExistence type="predicted"/>
<keyword evidence="1" id="KW-0472">Membrane</keyword>
<keyword evidence="1" id="KW-1133">Transmembrane helix</keyword>
<evidence type="ECO:0000313" key="3">
    <source>
        <dbReference type="Proteomes" id="UP001221558"/>
    </source>
</evidence>
<feature type="transmembrane region" description="Helical" evidence="1">
    <location>
        <begin position="410"/>
        <end position="428"/>
    </location>
</feature>
<dbReference type="EMBL" id="CP117880">
    <property type="protein sequence ID" value="WDF67411.1"/>
    <property type="molecule type" value="Genomic_DNA"/>
</dbReference>
<reference evidence="2 3" key="1">
    <citation type="submission" date="2023-02" db="EMBL/GenBank/DDBJ databases">
        <title>Genome sequence of Sphingobacterium sp. KACC 22765.</title>
        <authorList>
            <person name="Kim S."/>
            <person name="Heo J."/>
            <person name="Kwon S.-W."/>
        </authorList>
    </citation>
    <scope>NUCLEOTIDE SEQUENCE [LARGE SCALE GENOMIC DNA]</scope>
    <source>
        <strain evidence="2 3">KACC 22765</strain>
    </source>
</reference>
<organism evidence="2 3">
    <name type="scientific">Sphingobacterium oryzagri</name>
    <dbReference type="NCBI Taxonomy" id="3025669"/>
    <lineage>
        <taxon>Bacteria</taxon>
        <taxon>Pseudomonadati</taxon>
        <taxon>Bacteroidota</taxon>
        <taxon>Sphingobacteriia</taxon>
        <taxon>Sphingobacteriales</taxon>
        <taxon>Sphingobacteriaceae</taxon>
        <taxon>Sphingobacterium</taxon>
    </lineage>
</organism>
<keyword evidence="1" id="KW-0812">Transmembrane</keyword>
<keyword evidence="3" id="KW-1185">Reference proteome</keyword>
<feature type="transmembrane region" description="Helical" evidence="1">
    <location>
        <begin position="363"/>
        <end position="384"/>
    </location>
</feature>